<feature type="chain" id="PRO_5046395836" evidence="2">
    <location>
        <begin position="20"/>
        <end position="125"/>
    </location>
</feature>
<name>A0ABV0ISW1_9NEIS</name>
<feature type="signal peptide" evidence="2">
    <location>
        <begin position="1"/>
        <end position="19"/>
    </location>
</feature>
<dbReference type="Proteomes" id="UP001462502">
    <property type="component" value="Unassembled WGS sequence"/>
</dbReference>
<keyword evidence="2" id="KW-0732">Signal</keyword>
<accession>A0ABV0ISW1</accession>
<dbReference type="RefSeq" id="WP_347949836.1">
    <property type="nucleotide sequence ID" value="NZ_CP158160.1"/>
</dbReference>
<evidence type="ECO:0000313" key="3">
    <source>
        <dbReference type="EMBL" id="MEO9384351.1"/>
    </source>
</evidence>
<evidence type="ECO:0000313" key="4">
    <source>
        <dbReference type="Proteomes" id="UP001462502"/>
    </source>
</evidence>
<protein>
    <submittedName>
        <fullName evidence="3">Uncharacterized protein</fullName>
    </submittedName>
</protein>
<keyword evidence="4" id="KW-1185">Reference proteome</keyword>
<evidence type="ECO:0000256" key="1">
    <source>
        <dbReference type="SAM" id="MobiDB-lite"/>
    </source>
</evidence>
<evidence type="ECO:0000256" key="2">
    <source>
        <dbReference type="SAM" id="SignalP"/>
    </source>
</evidence>
<feature type="region of interest" description="Disordered" evidence="1">
    <location>
        <begin position="36"/>
        <end position="125"/>
    </location>
</feature>
<proteinExistence type="predicted"/>
<dbReference type="EMBL" id="JBDXMI010000001">
    <property type="protein sequence ID" value="MEO9384351.1"/>
    <property type="molecule type" value="Genomic_DNA"/>
</dbReference>
<reference evidence="3 4" key="1">
    <citation type="submission" date="2024-05" db="EMBL/GenBank/DDBJ databases">
        <authorList>
            <person name="De Oliveira J.P."/>
            <person name="Noriler S.A."/>
            <person name="De Oliveira A.G."/>
            <person name="Sipoli D.S."/>
        </authorList>
    </citation>
    <scope>NUCLEOTIDE SEQUENCE [LARGE SCALE GENOMIC DNA]</scope>
    <source>
        <strain evidence="3 4">LABIM192</strain>
    </source>
</reference>
<sequence>MPLRFFLLPLALSTEPAAAASLPSYAFALAAESDRPRLDMSQPRQPLKQDPKLQLPDFDVPPPPSWALEAKKRKRQTRLQTPQWQRAPMLVPELDPKTGMPKTGKWRQQGFSSPDYQLDPFSQLR</sequence>
<gene>
    <name evidence="3" type="ORF">ABI908_09560</name>
</gene>
<organism evidence="3 4">
    <name type="scientific">Chromobacterium phragmitis</name>
    <dbReference type="NCBI Taxonomy" id="2202141"/>
    <lineage>
        <taxon>Bacteria</taxon>
        <taxon>Pseudomonadati</taxon>
        <taxon>Pseudomonadota</taxon>
        <taxon>Betaproteobacteria</taxon>
        <taxon>Neisseriales</taxon>
        <taxon>Chromobacteriaceae</taxon>
        <taxon>Chromobacterium</taxon>
    </lineage>
</organism>
<comment type="caution">
    <text evidence="3">The sequence shown here is derived from an EMBL/GenBank/DDBJ whole genome shotgun (WGS) entry which is preliminary data.</text>
</comment>